<evidence type="ECO:0000313" key="2">
    <source>
        <dbReference type="Proteomes" id="UP001055879"/>
    </source>
</evidence>
<gene>
    <name evidence="1" type="ORF">L6452_36764</name>
</gene>
<dbReference type="Proteomes" id="UP001055879">
    <property type="component" value="Linkage Group LG14"/>
</dbReference>
<protein>
    <submittedName>
        <fullName evidence="1">Uncharacterized protein</fullName>
    </submittedName>
</protein>
<reference evidence="2" key="1">
    <citation type="journal article" date="2022" name="Mol. Ecol. Resour.">
        <title>The genomes of chicory, endive, great burdock and yacon provide insights into Asteraceae palaeo-polyploidization history and plant inulin production.</title>
        <authorList>
            <person name="Fan W."/>
            <person name="Wang S."/>
            <person name="Wang H."/>
            <person name="Wang A."/>
            <person name="Jiang F."/>
            <person name="Liu H."/>
            <person name="Zhao H."/>
            <person name="Xu D."/>
            <person name="Zhang Y."/>
        </authorList>
    </citation>
    <scope>NUCLEOTIDE SEQUENCE [LARGE SCALE GENOMIC DNA]</scope>
    <source>
        <strain evidence="2">cv. Niubang</strain>
    </source>
</reference>
<keyword evidence="2" id="KW-1185">Reference proteome</keyword>
<name>A0ACB8Y178_ARCLA</name>
<accession>A0ACB8Y178</accession>
<dbReference type="EMBL" id="CM042060">
    <property type="protein sequence ID" value="KAI3677500.1"/>
    <property type="molecule type" value="Genomic_DNA"/>
</dbReference>
<organism evidence="1 2">
    <name type="scientific">Arctium lappa</name>
    <name type="common">Greater burdock</name>
    <name type="synonym">Lappa major</name>
    <dbReference type="NCBI Taxonomy" id="4217"/>
    <lineage>
        <taxon>Eukaryota</taxon>
        <taxon>Viridiplantae</taxon>
        <taxon>Streptophyta</taxon>
        <taxon>Embryophyta</taxon>
        <taxon>Tracheophyta</taxon>
        <taxon>Spermatophyta</taxon>
        <taxon>Magnoliopsida</taxon>
        <taxon>eudicotyledons</taxon>
        <taxon>Gunneridae</taxon>
        <taxon>Pentapetalae</taxon>
        <taxon>asterids</taxon>
        <taxon>campanulids</taxon>
        <taxon>Asterales</taxon>
        <taxon>Asteraceae</taxon>
        <taxon>Carduoideae</taxon>
        <taxon>Cardueae</taxon>
        <taxon>Arctiinae</taxon>
        <taxon>Arctium</taxon>
    </lineage>
</organism>
<comment type="caution">
    <text evidence="1">The sequence shown here is derived from an EMBL/GenBank/DDBJ whole genome shotgun (WGS) entry which is preliminary data.</text>
</comment>
<sequence>MVNTRSRVRAADDANEASVTAPRTIRQANPTVNQVIPPIPRILAGIVDEIPQVNLETEDPIIQEADPQDASNRRHETVGDNAVMGSGGVDNAVGTEEHAIRAEKKKEGGCSFKSFLCSRAPEFSGTTDPLACMKWIQEVEMAFEASECADTQRVKFASQILRGDALTWWNVTRRVLTPEVLDKITWPTFKKKLMEKFCNARALDKPSGACGKR</sequence>
<evidence type="ECO:0000313" key="1">
    <source>
        <dbReference type="EMBL" id="KAI3677500.1"/>
    </source>
</evidence>
<proteinExistence type="predicted"/>
<reference evidence="1 2" key="2">
    <citation type="journal article" date="2022" name="Mol. Ecol. Resour.">
        <title>The genomes of chicory, endive, great burdock and yacon provide insights into Asteraceae paleo-polyploidization history and plant inulin production.</title>
        <authorList>
            <person name="Fan W."/>
            <person name="Wang S."/>
            <person name="Wang H."/>
            <person name="Wang A."/>
            <person name="Jiang F."/>
            <person name="Liu H."/>
            <person name="Zhao H."/>
            <person name="Xu D."/>
            <person name="Zhang Y."/>
        </authorList>
    </citation>
    <scope>NUCLEOTIDE SEQUENCE [LARGE SCALE GENOMIC DNA]</scope>
    <source>
        <strain evidence="2">cv. Niubang</strain>
    </source>
</reference>